<dbReference type="PANTHER" id="PTHR14024">
    <property type="entry name" value="PERILIPIN"/>
    <property type="match status" value="1"/>
</dbReference>
<protein>
    <submittedName>
        <fullName evidence="6">Perilipin</fullName>
    </submittedName>
</protein>
<name>A0AAV3YBN5_9GAST</name>
<dbReference type="AlphaFoldDB" id="A0AAV3YBN5"/>
<comment type="subcellular location">
    <subcellularLocation>
        <location evidence="1">Lipid droplet</location>
    </subcellularLocation>
</comment>
<dbReference type="Gene3D" id="1.20.120.340">
    <property type="entry name" value="Flagellar protein FliS"/>
    <property type="match status" value="1"/>
</dbReference>
<keyword evidence="7" id="KW-1185">Reference proteome</keyword>
<evidence type="ECO:0000313" key="7">
    <source>
        <dbReference type="Proteomes" id="UP000735302"/>
    </source>
</evidence>
<dbReference type="Pfam" id="PF03036">
    <property type="entry name" value="Perilipin"/>
    <property type="match status" value="1"/>
</dbReference>
<dbReference type="GO" id="GO:0005811">
    <property type="term" value="C:lipid droplet"/>
    <property type="evidence" value="ECO:0007669"/>
    <property type="project" value="UniProtKB-SubCell"/>
</dbReference>
<evidence type="ECO:0000256" key="5">
    <source>
        <dbReference type="SAM" id="MobiDB-lite"/>
    </source>
</evidence>
<gene>
    <name evidence="6" type="ORF">PoB_000695500</name>
</gene>
<dbReference type="EMBL" id="BLXT01000825">
    <property type="protein sequence ID" value="GFN80449.1"/>
    <property type="molecule type" value="Genomic_DNA"/>
</dbReference>
<dbReference type="PIRSF" id="PIRSF036881">
    <property type="entry name" value="PAT"/>
    <property type="match status" value="1"/>
</dbReference>
<accession>A0AAV3YBN5</accession>
<feature type="region of interest" description="Disordered" evidence="5">
    <location>
        <begin position="407"/>
        <end position="429"/>
    </location>
</feature>
<evidence type="ECO:0000256" key="4">
    <source>
        <dbReference type="PIRNR" id="PIRNR036881"/>
    </source>
</evidence>
<evidence type="ECO:0000256" key="1">
    <source>
        <dbReference type="ARBA" id="ARBA00004502"/>
    </source>
</evidence>
<dbReference type="GO" id="GO:0010890">
    <property type="term" value="P:positive regulation of triglyceride storage"/>
    <property type="evidence" value="ECO:0007669"/>
    <property type="project" value="TreeGrafter"/>
</dbReference>
<keyword evidence="3" id="KW-0551">Lipid droplet</keyword>
<sequence>MPAEDQFLNKLGELPIVNDGWSAALGYYTKVKDYNSLTKFTLGAAECSLKKAAEISTPVMNRYQSQIDSVNTFACNKLEDIEAKYPLIKQPTEEVKDACVEYVQPVIKRVKPVVSYVNGVVDNTQKKVTQIKTSGTNLVVGVHDLGVNTVSQAVNMTLETPPGRLVTSTVGYALVQADNLLDKYIPEEEQDCDEDDDENIGDEDNGAENQVEQMEEMPPSPARLTLHFQRLSVKLRRRLHQRARQDFHNAKKRTLDAISQLQQTLDIRDYAKTNLMGAYQKAQDIWGEINETGDQNSEADLDTSNCTYAQALEKRIVAMGKILTRQVRSGVDLLEKATAEAGLFVKDPISKSREYKDLIYEFSSKNLSIEKARDTIIFFQKKLQSMIDNMESPDWLGMDIDMEGIDLGEDDAEDTDDTNSMEAWPGNHI</sequence>
<organism evidence="6 7">
    <name type="scientific">Plakobranchus ocellatus</name>
    <dbReference type="NCBI Taxonomy" id="259542"/>
    <lineage>
        <taxon>Eukaryota</taxon>
        <taxon>Metazoa</taxon>
        <taxon>Spiralia</taxon>
        <taxon>Lophotrochozoa</taxon>
        <taxon>Mollusca</taxon>
        <taxon>Gastropoda</taxon>
        <taxon>Heterobranchia</taxon>
        <taxon>Euthyneura</taxon>
        <taxon>Panpulmonata</taxon>
        <taxon>Sacoglossa</taxon>
        <taxon>Placobranchoidea</taxon>
        <taxon>Plakobranchidae</taxon>
        <taxon>Plakobranchus</taxon>
    </lineage>
</organism>
<dbReference type="GO" id="GO:0005829">
    <property type="term" value="C:cytosol"/>
    <property type="evidence" value="ECO:0007669"/>
    <property type="project" value="TreeGrafter"/>
</dbReference>
<evidence type="ECO:0000256" key="3">
    <source>
        <dbReference type="ARBA" id="ARBA00022677"/>
    </source>
</evidence>
<dbReference type="GO" id="GO:0019915">
    <property type="term" value="P:lipid storage"/>
    <property type="evidence" value="ECO:0007669"/>
    <property type="project" value="TreeGrafter"/>
</dbReference>
<evidence type="ECO:0000313" key="6">
    <source>
        <dbReference type="EMBL" id="GFN80449.1"/>
    </source>
</evidence>
<comment type="caution">
    <text evidence="6">The sequence shown here is derived from an EMBL/GenBank/DDBJ whole genome shotgun (WGS) entry which is preliminary data.</text>
</comment>
<reference evidence="6 7" key="1">
    <citation type="journal article" date="2021" name="Elife">
        <title>Chloroplast acquisition without the gene transfer in kleptoplastic sea slugs, Plakobranchus ocellatus.</title>
        <authorList>
            <person name="Maeda T."/>
            <person name="Takahashi S."/>
            <person name="Yoshida T."/>
            <person name="Shimamura S."/>
            <person name="Takaki Y."/>
            <person name="Nagai Y."/>
            <person name="Toyoda A."/>
            <person name="Suzuki Y."/>
            <person name="Arimoto A."/>
            <person name="Ishii H."/>
            <person name="Satoh N."/>
            <person name="Nishiyama T."/>
            <person name="Hasebe M."/>
            <person name="Maruyama T."/>
            <person name="Minagawa J."/>
            <person name="Obokata J."/>
            <person name="Shigenobu S."/>
        </authorList>
    </citation>
    <scope>NUCLEOTIDE SEQUENCE [LARGE SCALE GENOMIC DNA]</scope>
</reference>
<evidence type="ECO:0000256" key="2">
    <source>
        <dbReference type="ARBA" id="ARBA00006311"/>
    </source>
</evidence>
<dbReference type="SUPFAM" id="SSF109775">
    <property type="entry name" value="Mannose-6-phosphate receptor binding protein 1 (Tip47), C-terminal domain"/>
    <property type="match status" value="1"/>
</dbReference>
<proteinExistence type="inferred from homology"/>
<feature type="compositionally biased region" description="Acidic residues" evidence="5">
    <location>
        <begin position="407"/>
        <end position="419"/>
    </location>
</feature>
<dbReference type="PANTHER" id="PTHR14024:SF49">
    <property type="entry name" value="LIPID STORAGE DROPLETS SURFACE-BINDING PROTEIN 1"/>
    <property type="match status" value="1"/>
</dbReference>
<dbReference type="Proteomes" id="UP000735302">
    <property type="component" value="Unassembled WGS sequence"/>
</dbReference>
<comment type="similarity">
    <text evidence="2 4">Belongs to the perilipin family.</text>
</comment>
<dbReference type="InterPro" id="IPR004279">
    <property type="entry name" value="Perilipin"/>
</dbReference>